<evidence type="ECO:0008006" key="3">
    <source>
        <dbReference type="Google" id="ProtNLM"/>
    </source>
</evidence>
<dbReference type="Gene3D" id="3.80.10.10">
    <property type="entry name" value="Ribonuclease Inhibitor"/>
    <property type="match status" value="1"/>
</dbReference>
<dbReference type="Proteomes" id="UP000193944">
    <property type="component" value="Unassembled WGS sequence"/>
</dbReference>
<name>A0A1Y1X103_9FUNG</name>
<gene>
    <name evidence="1" type="ORF">BCR32DRAFT_300818</name>
</gene>
<evidence type="ECO:0000313" key="1">
    <source>
        <dbReference type="EMBL" id="ORX79491.1"/>
    </source>
</evidence>
<evidence type="ECO:0000313" key="2">
    <source>
        <dbReference type="Proteomes" id="UP000193944"/>
    </source>
</evidence>
<dbReference type="OrthoDB" id="10413595at2759"/>
<dbReference type="EMBL" id="MCFG01000173">
    <property type="protein sequence ID" value="ORX79491.1"/>
    <property type="molecule type" value="Genomic_DNA"/>
</dbReference>
<comment type="caution">
    <text evidence="1">The sequence shown here is derived from an EMBL/GenBank/DDBJ whole genome shotgun (WGS) entry which is preliminary data.</text>
</comment>
<organism evidence="1 2">
    <name type="scientific">Anaeromyces robustus</name>
    <dbReference type="NCBI Taxonomy" id="1754192"/>
    <lineage>
        <taxon>Eukaryota</taxon>
        <taxon>Fungi</taxon>
        <taxon>Fungi incertae sedis</taxon>
        <taxon>Chytridiomycota</taxon>
        <taxon>Chytridiomycota incertae sedis</taxon>
        <taxon>Neocallimastigomycetes</taxon>
        <taxon>Neocallimastigales</taxon>
        <taxon>Neocallimastigaceae</taxon>
        <taxon>Anaeromyces</taxon>
    </lineage>
</organism>
<proteinExistence type="predicted"/>
<dbReference type="SUPFAM" id="SSF52047">
    <property type="entry name" value="RNI-like"/>
    <property type="match status" value="1"/>
</dbReference>
<accession>A0A1Y1X103</accession>
<reference evidence="1 2" key="1">
    <citation type="submission" date="2016-08" db="EMBL/GenBank/DDBJ databases">
        <title>A Parts List for Fungal Cellulosomes Revealed by Comparative Genomics.</title>
        <authorList>
            <consortium name="DOE Joint Genome Institute"/>
            <person name="Haitjema C.H."/>
            <person name="Gilmore S.P."/>
            <person name="Henske J.K."/>
            <person name="Solomon K.V."/>
            <person name="De Groot R."/>
            <person name="Kuo A."/>
            <person name="Mondo S.J."/>
            <person name="Salamov A.A."/>
            <person name="Labutti K."/>
            <person name="Zhao Z."/>
            <person name="Chiniquy J."/>
            <person name="Barry K."/>
            <person name="Brewer H.M."/>
            <person name="Purvine S.O."/>
            <person name="Wright A.T."/>
            <person name="Boxma B."/>
            <person name="Van Alen T."/>
            <person name="Hackstein J.H."/>
            <person name="Baker S.E."/>
            <person name="Grigoriev I.V."/>
            <person name="O'Malley M.A."/>
        </authorList>
    </citation>
    <scope>NUCLEOTIDE SEQUENCE [LARGE SCALE GENOMIC DNA]</scope>
    <source>
        <strain evidence="1 2">S4</strain>
    </source>
</reference>
<dbReference type="InterPro" id="IPR032675">
    <property type="entry name" value="LRR_dom_sf"/>
</dbReference>
<reference evidence="1 2" key="2">
    <citation type="submission" date="2016-08" db="EMBL/GenBank/DDBJ databases">
        <title>Pervasive Adenine N6-methylation of Active Genes in Fungi.</title>
        <authorList>
            <consortium name="DOE Joint Genome Institute"/>
            <person name="Mondo S.J."/>
            <person name="Dannebaum R.O."/>
            <person name="Kuo R.C."/>
            <person name="Labutti K."/>
            <person name="Haridas S."/>
            <person name="Kuo A."/>
            <person name="Salamov A."/>
            <person name="Ahrendt S.R."/>
            <person name="Lipzen A."/>
            <person name="Sullivan W."/>
            <person name="Andreopoulos W.B."/>
            <person name="Clum A."/>
            <person name="Lindquist E."/>
            <person name="Daum C."/>
            <person name="Ramamoorthy G.K."/>
            <person name="Gryganskyi A."/>
            <person name="Culley D."/>
            <person name="Magnuson J.K."/>
            <person name="James T.Y."/>
            <person name="O'Malley M.A."/>
            <person name="Stajich J.E."/>
            <person name="Spatafora J.W."/>
            <person name="Visel A."/>
            <person name="Grigoriev I.V."/>
        </authorList>
    </citation>
    <scope>NUCLEOTIDE SEQUENCE [LARGE SCALE GENOMIC DNA]</scope>
    <source>
        <strain evidence="1 2">S4</strain>
    </source>
</reference>
<keyword evidence="2" id="KW-1185">Reference proteome</keyword>
<sequence>MRTCTIEICNMLDFQKLTLDDTKELESVTFRDMEINEEFVDNFWNVFKDDITIKSLSFDHCFSSSNGFSFSDIIAGGCPSNSLKITNCNITVDEASDILLNANPYSIRFIDFSGNQFKKSDSDFQEMLKLRVYDRMCLDQMDLCVN</sequence>
<dbReference type="AlphaFoldDB" id="A0A1Y1X103"/>
<protein>
    <recommendedName>
        <fullName evidence="3">RNI-like protein</fullName>
    </recommendedName>
</protein>